<reference evidence="2 3" key="1">
    <citation type="submission" date="2016-07" db="EMBL/GenBank/DDBJ databases">
        <authorList>
            <person name="Townsley L."/>
            <person name="Shank E.A."/>
        </authorList>
    </citation>
    <scope>NUCLEOTIDE SEQUENCE [LARGE SCALE GENOMIC DNA]</scope>
    <source>
        <strain evidence="2 3">CH01</strain>
    </source>
</reference>
<keyword evidence="1" id="KW-0472">Membrane</keyword>
<gene>
    <name evidence="2" type="ORF">BED47_10135</name>
</gene>
<protein>
    <recommendedName>
        <fullName evidence="4">ATP synthase F0 subunit 8</fullName>
    </recommendedName>
</protein>
<evidence type="ECO:0000313" key="3">
    <source>
        <dbReference type="Proteomes" id="UP000094580"/>
    </source>
</evidence>
<evidence type="ECO:0000256" key="1">
    <source>
        <dbReference type="SAM" id="Phobius"/>
    </source>
</evidence>
<accession>A0ABX2ZM58</accession>
<evidence type="ECO:0000313" key="2">
    <source>
        <dbReference type="EMBL" id="ODG90801.1"/>
    </source>
</evidence>
<comment type="caution">
    <text evidence="2">The sequence shown here is derived from an EMBL/GenBank/DDBJ whole genome shotgun (WGS) entry which is preliminary data.</text>
</comment>
<feature type="transmembrane region" description="Helical" evidence="1">
    <location>
        <begin position="6"/>
        <end position="29"/>
    </location>
</feature>
<keyword evidence="1" id="KW-0812">Transmembrane</keyword>
<organism evidence="2 3">
    <name type="scientific">Gottfriedia luciferensis</name>
    <dbReference type="NCBI Taxonomy" id="178774"/>
    <lineage>
        <taxon>Bacteria</taxon>
        <taxon>Bacillati</taxon>
        <taxon>Bacillota</taxon>
        <taxon>Bacilli</taxon>
        <taxon>Bacillales</taxon>
        <taxon>Bacillaceae</taxon>
        <taxon>Gottfriedia</taxon>
    </lineage>
</organism>
<name>A0ABX2ZM58_9BACI</name>
<sequence length="59" mass="7046">MDNVLLPLFSILPILFYLAPFVFMVWFLLKFLKIQQEKNQILKNISDKLDHLNNNHSET</sequence>
<keyword evidence="3" id="KW-1185">Reference proteome</keyword>
<dbReference type="RefSeq" id="WP_069034665.1">
    <property type="nucleotide sequence ID" value="NZ_MDKC01000033.1"/>
</dbReference>
<dbReference type="EMBL" id="MDKC01000033">
    <property type="protein sequence ID" value="ODG90801.1"/>
    <property type="molecule type" value="Genomic_DNA"/>
</dbReference>
<dbReference type="Proteomes" id="UP000094580">
    <property type="component" value="Unassembled WGS sequence"/>
</dbReference>
<proteinExistence type="predicted"/>
<evidence type="ECO:0008006" key="4">
    <source>
        <dbReference type="Google" id="ProtNLM"/>
    </source>
</evidence>
<keyword evidence="1" id="KW-1133">Transmembrane helix</keyword>